<dbReference type="AlphaFoldDB" id="A0A0A9AFD9"/>
<accession>A0A0A9AFD9</accession>
<evidence type="ECO:0000313" key="1">
    <source>
        <dbReference type="EMBL" id="JAD50399.1"/>
    </source>
</evidence>
<organism evidence="1">
    <name type="scientific">Arundo donax</name>
    <name type="common">Giant reed</name>
    <name type="synonym">Donax arundinaceus</name>
    <dbReference type="NCBI Taxonomy" id="35708"/>
    <lineage>
        <taxon>Eukaryota</taxon>
        <taxon>Viridiplantae</taxon>
        <taxon>Streptophyta</taxon>
        <taxon>Embryophyta</taxon>
        <taxon>Tracheophyta</taxon>
        <taxon>Spermatophyta</taxon>
        <taxon>Magnoliopsida</taxon>
        <taxon>Liliopsida</taxon>
        <taxon>Poales</taxon>
        <taxon>Poaceae</taxon>
        <taxon>PACMAD clade</taxon>
        <taxon>Arundinoideae</taxon>
        <taxon>Arundineae</taxon>
        <taxon>Arundo</taxon>
    </lineage>
</organism>
<proteinExistence type="predicted"/>
<reference evidence="1" key="2">
    <citation type="journal article" date="2015" name="Data Brief">
        <title>Shoot transcriptome of the giant reed, Arundo donax.</title>
        <authorList>
            <person name="Barrero R.A."/>
            <person name="Guerrero F.D."/>
            <person name="Moolhuijzen P."/>
            <person name="Goolsby J.A."/>
            <person name="Tidwell J."/>
            <person name="Bellgard S.E."/>
            <person name="Bellgard M.I."/>
        </authorList>
    </citation>
    <scope>NUCLEOTIDE SEQUENCE</scope>
    <source>
        <tissue evidence="1">Shoot tissue taken approximately 20 cm above the soil surface</tissue>
    </source>
</reference>
<sequence length="50" mass="5926">MQKNAFMNKIYKPSQASLHQIYMQNIALKMFCQLVVRDKIQITQKQIQAL</sequence>
<protein>
    <submittedName>
        <fullName evidence="1">Uncharacterized protein</fullName>
    </submittedName>
</protein>
<dbReference type="EMBL" id="GBRH01247496">
    <property type="protein sequence ID" value="JAD50399.1"/>
    <property type="molecule type" value="Transcribed_RNA"/>
</dbReference>
<name>A0A0A9AFD9_ARUDO</name>
<reference evidence="1" key="1">
    <citation type="submission" date="2014-09" db="EMBL/GenBank/DDBJ databases">
        <authorList>
            <person name="Magalhaes I.L.F."/>
            <person name="Oliveira U."/>
            <person name="Santos F.R."/>
            <person name="Vidigal T.H.D.A."/>
            <person name="Brescovit A.D."/>
            <person name="Santos A.J."/>
        </authorList>
    </citation>
    <scope>NUCLEOTIDE SEQUENCE</scope>
    <source>
        <tissue evidence="1">Shoot tissue taken approximately 20 cm above the soil surface</tissue>
    </source>
</reference>